<protein>
    <recommendedName>
        <fullName evidence="4">YCII-related domain-containing protein</fullName>
    </recommendedName>
</protein>
<dbReference type="OrthoDB" id="8481699at2"/>
<proteinExistence type="predicted"/>
<organism evidence="2 3">
    <name type="scientific">Sphingomonas xanthus</name>
    <dbReference type="NCBI Taxonomy" id="2594473"/>
    <lineage>
        <taxon>Bacteria</taxon>
        <taxon>Pseudomonadati</taxon>
        <taxon>Pseudomonadota</taxon>
        <taxon>Alphaproteobacteria</taxon>
        <taxon>Sphingomonadales</taxon>
        <taxon>Sphingomonadaceae</taxon>
        <taxon>Sphingomonas</taxon>
    </lineage>
</organism>
<dbReference type="RefSeq" id="WP_147494527.1">
    <property type="nucleotide sequence ID" value="NZ_CP041659.1"/>
</dbReference>
<keyword evidence="1" id="KW-0732">Signal</keyword>
<reference evidence="2 3" key="1">
    <citation type="submission" date="2019-07" db="EMBL/GenBank/DDBJ databases">
        <title>Sphingomonas AE3 Genome sequencing and assembly.</title>
        <authorList>
            <person name="Kim H."/>
        </authorList>
    </citation>
    <scope>NUCLEOTIDE SEQUENCE [LARGE SCALE GENOMIC DNA]</scope>
    <source>
        <strain evidence="2 3">AE3</strain>
    </source>
</reference>
<evidence type="ECO:0000313" key="2">
    <source>
        <dbReference type="EMBL" id="QDP20079.1"/>
    </source>
</evidence>
<feature type="chain" id="PRO_5022174398" description="YCII-related domain-containing protein" evidence="1">
    <location>
        <begin position="19"/>
        <end position="134"/>
    </location>
</feature>
<name>A0A516IT59_9SPHN</name>
<gene>
    <name evidence="2" type="ORF">FMM02_09005</name>
</gene>
<sequence>MRLIFALSCLVAAGVAVAQPTAAQDRPAAQRPVHLVVLTKAGPNFAKLGDMRSQALAHRDIYLDLTAKGEVIVSGPFVGEPVLGLTVFRQGVDEAAIRARLTNDAIIQAGVLEIEFRQWSIQMGGLPSPEGPTE</sequence>
<evidence type="ECO:0000313" key="3">
    <source>
        <dbReference type="Proteomes" id="UP000321857"/>
    </source>
</evidence>
<feature type="signal peptide" evidence="1">
    <location>
        <begin position="1"/>
        <end position="18"/>
    </location>
</feature>
<dbReference type="EMBL" id="CP041659">
    <property type="protein sequence ID" value="QDP20079.1"/>
    <property type="molecule type" value="Genomic_DNA"/>
</dbReference>
<evidence type="ECO:0008006" key="4">
    <source>
        <dbReference type="Google" id="ProtNLM"/>
    </source>
</evidence>
<accession>A0A516IT59</accession>
<dbReference type="KEGG" id="sxa:FMM02_09005"/>
<dbReference type="Proteomes" id="UP000321857">
    <property type="component" value="Chromosome"/>
</dbReference>
<keyword evidence="3" id="KW-1185">Reference proteome</keyword>
<evidence type="ECO:0000256" key="1">
    <source>
        <dbReference type="SAM" id="SignalP"/>
    </source>
</evidence>
<dbReference type="AlphaFoldDB" id="A0A516IT59"/>